<name>A0A6C0LUB5_9ZZZZ</name>
<dbReference type="AlphaFoldDB" id="A0A6C0LUB5"/>
<accession>A0A6C0LUB5</accession>
<reference evidence="1" key="1">
    <citation type="journal article" date="2020" name="Nature">
        <title>Giant virus diversity and host interactions through global metagenomics.</title>
        <authorList>
            <person name="Schulz F."/>
            <person name="Roux S."/>
            <person name="Paez-Espino D."/>
            <person name="Jungbluth S."/>
            <person name="Walsh D.A."/>
            <person name="Denef V.J."/>
            <person name="McMahon K.D."/>
            <person name="Konstantinidis K.T."/>
            <person name="Eloe-Fadrosh E.A."/>
            <person name="Kyrpides N.C."/>
            <person name="Woyke T."/>
        </authorList>
    </citation>
    <scope>NUCLEOTIDE SEQUENCE</scope>
    <source>
        <strain evidence="1">GVMAG-S-1014582-52</strain>
    </source>
</reference>
<proteinExistence type="predicted"/>
<evidence type="ECO:0000313" key="1">
    <source>
        <dbReference type="EMBL" id="QHU33154.1"/>
    </source>
</evidence>
<organism evidence="1">
    <name type="scientific">viral metagenome</name>
    <dbReference type="NCBI Taxonomy" id="1070528"/>
    <lineage>
        <taxon>unclassified sequences</taxon>
        <taxon>metagenomes</taxon>
        <taxon>organismal metagenomes</taxon>
    </lineage>
</organism>
<dbReference type="EMBL" id="MN740556">
    <property type="protein sequence ID" value="QHU33154.1"/>
    <property type="molecule type" value="Genomic_DNA"/>
</dbReference>
<protein>
    <submittedName>
        <fullName evidence="1">Uncharacterized protein</fullName>
    </submittedName>
</protein>
<sequence length="30" mass="3655">MEIIQNNKTYPIILKKNNLTISLRNYHILR</sequence>